<comment type="subcellular location">
    <subcellularLocation>
        <location evidence="1">Membrane</location>
        <topology evidence="1">Multi-pass membrane protein</topology>
    </subcellularLocation>
</comment>
<evidence type="ECO:0000313" key="8">
    <source>
        <dbReference type="EMBL" id="OAA31581.1"/>
    </source>
</evidence>
<feature type="transmembrane region" description="Helical" evidence="6">
    <location>
        <begin position="30"/>
        <end position="48"/>
    </location>
</feature>
<evidence type="ECO:0000256" key="2">
    <source>
        <dbReference type="ARBA" id="ARBA00007362"/>
    </source>
</evidence>
<keyword evidence="9" id="KW-1185">Reference proteome</keyword>
<dbReference type="InterPro" id="IPR050638">
    <property type="entry name" value="AA-Vitamin_Transporters"/>
</dbReference>
<dbReference type="RefSeq" id="WP_068345903.1">
    <property type="nucleotide sequence ID" value="NZ_JFHK01000003.1"/>
</dbReference>
<organism evidence="8 9">
    <name type="scientific">Kosmotoga arenicorallina S304</name>
    <dbReference type="NCBI Taxonomy" id="1453497"/>
    <lineage>
        <taxon>Bacteria</taxon>
        <taxon>Thermotogati</taxon>
        <taxon>Thermotogota</taxon>
        <taxon>Thermotogae</taxon>
        <taxon>Kosmotogales</taxon>
        <taxon>Kosmotogaceae</taxon>
        <taxon>Kosmotoga</taxon>
    </lineage>
</organism>
<dbReference type="SUPFAM" id="SSF103481">
    <property type="entry name" value="Multidrug resistance efflux transporter EmrE"/>
    <property type="match status" value="2"/>
</dbReference>
<evidence type="ECO:0000313" key="9">
    <source>
        <dbReference type="Proteomes" id="UP000077339"/>
    </source>
</evidence>
<feature type="transmembrane region" description="Helical" evidence="6">
    <location>
        <begin position="199"/>
        <end position="219"/>
    </location>
</feature>
<comment type="caution">
    <text evidence="8">The sequence shown here is derived from an EMBL/GenBank/DDBJ whole genome shotgun (WGS) entry which is preliminary data.</text>
</comment>
<dbReference type="Pfam" id="PF00892">
    <property type="entry name" value="EamA"/>
    <property type="match status" value="2"/>
</dbReference>
<reference evidence="8 9" key="1">
    <citation type="submission" date="2014-02" db="EMBL/GenBank/DDBJ databases">
        <title>Kosmotoga genome sequencing.</title>
        <authorList>
            <person name="Pollo S.M."/>
            <person name="Charchuk R."/>
            <person name="Nesbo C.L."/>
        </authorList>
    </citation>
    <scope>NUCLEOTIDE SEQUENCE [LARGE SCALE GENOMIC DNA]</scope>
    <source>
        <strain evidence="8 9">S304</strain>
    </source>
</reference>
<evidence type="ECO:0000256" key="6">
    <source>
        <dbReference type="SAM" id="Phobius"/>
    </source>
</evidence>
<evidence type="ECO:0000256" key="5">
    <source>
        <dbReference type="ARBA" id="ARBA00023136"/>
    </source>
</evidence>
<gene>
    <name evidence="8" type="ORF">AT15_05770</name>
</gene>
<name>A0A182C829_9BACT</name>
<feature type="transmembrane region" description="Helical" evidence="6">
    <location>
        <begin position="164"/>
        <end position="187"/>
    </location>
</feature>
<feature type="transmembrane region" description="Helical" evidence="6">
    <location>
        <begin position="138"/>
        <end position="157"/>
    </location>
</feature>
<feature type="transmembrane region" description="Helical" evidence="6">
    <location>
        <begin position="57"/>
        <end position="77"/>
    </location>
</feature>
<dbReference type="EMBL" id="JFHK01000003">
    <property type="protein sequence ID" value="OAA31581.1"/>
    <property type="molecule type" value="Genomic_DNA"/>
</dbReference>
<dbReference type="OrthoDB" id="9813604at2"/>
<evidence type="ECO:0000259" key="7">
    <source>
        <dbReference type="Pfam" id="PF00892"/>
    </source>
</evidence>
<feature type="domain" description="EamA" evidence="7">
    <location>
        <begin position="138"/>
        <end position="271"/>
    </location>
</feature>
<keyword evidence="3 6" id="KW-0812">Transmembrane</keyword>
<dbReference type="InterPro" id="IPR000620">
    <property type="entry name" value="EamA_dom"/>
</dbReference>
<evidence type="ECO:0000256" key="1">
    <source>
        <dbReference type="ARBA" id="ARBA00004141"/>
    </source>
</evidence>
<sequence length="271" mass="29493">MAYLYLGITLFFFSSMEVISKPLMGSVDPFFLTFLRFFIGGLFLLSFVRKRLSLKDILLLTLVGSLNSIISMTALQLSVKHGVASTAATLVATNPIFVSLLVFIAGERLTKKKFVATVIGLCGIVVFAYGRIVGDTFLGIFFGLLASLSFALYSLVMKRFIIKFGALVSTAYSSFFSSLLYGILLIITGKFTSPELSAVNWLVILYLGVGVTGVAYLTFFRAMELIGASAASRIFYLKPIVSTFFAVAFLSEQLGVIKIIGTAIVIISLFL</sequence>
<feature type="domain" description="EamA" evidence="7">
    <location>
        <begin position="2"/>
        <end position="127"/>
    </location>
</feature>
<dbReference type="Proteomes" id="UP000077339">
    <property type="component" value="Unassembled WGS sequence"/>
</dbReference>
<feature type="transmembrane region" description="Helical" evidence="6">
    <location>
        <begin position="240"/>
        <end position="270"/>
    </location>
</feature>
<accession>A0A182C829</accession>
<keyword evidence="5 6" id="KW-0472">Membrane</keyword>
<dbReference type="AlphaFoldDB" id="A0A182C829"/>
<evidence type="ECO:0000256" key="3">
    <source>
        <dbReference type="ARBA" id="ARBA00022692"/>
    </source>
</evidence>
<dbReference type="PANTHER" id="PTHR32322">
    <property type="entry name" value="INNER MEMBRANE TRANSPORTER"/>
    <property type="match status" value="1"/>
</dbReference>
<dbReference type="PANTHER" id="PTHR32322:SF2">
    <property type="entry name" value="EAMA DOMAIN-CONTAINING PROTEIN"/>
    <property type="match status" value="1"/>
</dbReference>
<evidence type="ECO:0000256" key="4">
    <source>
        <dbReference type="ARBA" id="ARBA00022989"/>
    </source>
</evidence>
<feature type="transmembrane region" description="Helical" evidence="6">
    <location>
        <begin position="114"/>
        <end position="132"/>
    </location>
</feature>
<feature type="transmembrane region" description="Helical" evidence="6">
    <location>
        <begin position="83"/>
        <end position="105"/>
    </location>
</feature>
<keyword evidence="4 6" id="KW-1133">Transmembrane helix</keyword>
<dbReference type="STRING" id="1453497.AT15_05770"/>
<dbReference type="GO" id="GO:0016020">
    <property type="term" value="C:membrane"/>
    <property type="evidence" value="ECO:0007669"/>
    <property type="project" value="UniProtKB-SubCell"/>
</dbReference>
<proteinExistence type="inferred from homology"/>
<dbReference type="InterPro" id="IPR037185">
    <property type="entry name" value="EmrE-like"/>
</dbReference>
<dbReference type="PATRIC" id="fig|1453497.3.peg.1149"/>
<protein>
    <recommendedName>
        <fullName evidence="7">EamA domain-containing protein</fullName>
    </recommendedName>
</protein>
<comment type="similarity">
    <text evidence="2">Belongs to the EamA transporter family.</text>
</comment>